<dbReference type="PANTHER" id="PTHR10013">
    <property type="entry name" value="GENERAL VESICULAR TRANSPORT FACTOR P115"/>
    <property type="match status" value="1"/>
</dbReference>
<feature type="region of interest" description="Disordered" evidence="4">
    <location>
        <begin position="65"/>
        <end position="84"/>
    </location>
</feature>
<keyword evidence="2" id="KW-0333">Golgi apparatus</keyword>
<dbReference type="Gene3D" id="1.25.10.10">
    <property type="entry name" value="Leucine-rich Repeat Variant"/>
    <property type="match status" value="1"/>
</dbReference>
<dbReference type="GO" id="GO:0012507">
    <property type="term" value="C:ER to Golgi transport vesicle membrane"/>
    <property type="evidence" value="ECO:0007669"/>
    <property type="project" value="TreeGrafter"/>
</dbReference>
<dbReference type="AlphaFoldDB" id="A0A6S7HDN9"/>
<dbReference type="GO" id="GO:0048211">
    <property type="term" value="P:Golgi vesicle docking"/>
    <property type="evidence" value="ECO:0007669"/>
    <property type="project" value="TreeGrafter"/>
</dbReference>
<dbReference type="GO" id="GO:0006888">
    <property type="term" value="P:endoplasmic reticulum to Golgi vesicle-mediated transport"/>
    <property type="evidence" value="ECO:0007669"/>
    <property type="project" value="TreeGrafter"/>
</dbReference>
<evidence type="ECO:0000256" key="1">
    <source>
        <dbReference type="ARBA" id="ARBA00004555"/>
    </source>
</evidence>
<dbReference type="OrthoDB" id="5984106at2759"/>
<sequence>ETIQQLITKRIGTDNFLDRIQHIYKTEYYTQASKAPEIQTSSAEGVFFDHEFTKLFKKLEAAVSGAMEGGPGNETSQLASSPVASAQNQDSVIASYKELIKDQDEELGKIRGRYGELETSYTQSQIHLQQQALEIQKLKDQLNNRFHHEESSASQGGNTNEDLESLRHSVANLEHNLNNCRQEIHDKEDRIKHLERELEVSQASLAVANAASILSEQDSSGGKSFSEDMTNLEMNELQQSKMALSSLQEEVQSLRAQNSSLRAELTTQTHGGDSDIVVKSLERKVDELLKNIQEIREEKEGIAREQDDLLVLLSDQDAKCAKYKERLKELGEDLGSDEDDDDDADDNDEEEESGESNGGEGENSPGEEIAENTAHSTDEKLDPNKLDGGNQDSNKNLDGETADCPEGQSGIENMNDIGTREDIKEPNEEVRTTGDPSDVIENGIVDIAHSEESPGNEVDVNIAHSEESPGHEVNHEKIGEAEGQIGFEQDNEGKTIQEGTLQDEKGVEGTQE</sequence>
<dbReference type="GO" id="GO:0048280">
    <property type="term" value="P:vesicle fusion with Golgi apparatus"/>
    <property type="evidence" value="ECO:0007669"/>
    <property type="project" value="InterPro"/>
</dbReference>
<dbReference type="EMBL" id="CACRXK020004788">
    <property type="protein sequence ID" value="CAB4004025.1"/>
    <property type="molecule type" value="Genomic_DNA"/>
</dbReference>
<evidence type="ECO:0000313" key="6">
    <source>
        <dbReference type="Proteomes" id="UP001152795"/>
    </source>
</evidence>
<dbReference type="Pfam" id="PF04869">
    <property type="entry name" value="Uso1_p115_head"/>
    <property type="match status" value="1"/>
</dbReference>
<dbReference type="GO" id="GO:0006886">
    <property type="term" value="P:intracellular protein transport"/>
    <property type="evidence" value="ECO:0007669"/>
    <property type="project" value="InterPro"/>
</dbReference>
<dbReference type="InterPro" id="IPR024095">
    <property type="entry name" value="Vesicle_P115"/>
</dbReference>
<dbReference type="InterPro" id="IPR011989">
    <property type="entry name" value="ARM-like"/>
</dbReference>
<feature type="compositionally biased region" description="Basic and acidic residues" evidence="4">
    <location>
        <begin position="502"/>
        <end position="512"/>
    </location>
</feature>
<evidence type="ECO:0000256" key="2">
    <source>
        <dbReference type="ARBA" id="ARBA00023034"/>
    </source>
</evidence>
<comment type="caution">
    <text evidence="5">The sequence shown here is derived from an EMBL/GenBank/DDBJ whole genome shotgun (WGS) entry which is preliminary data.</text>
</comment>
<name>A0A6S7HDN9_PARCT</name>
<dbReference type="GO" id="GO:0005795">
    <property type="term" value="C:Golgi stack"/>
    <property type="evidence" value="ECO:0007669"/>
    <property type="project" value="TreeGrafter"/>
</dbReference>
<evidence type="ECO:0000256" key="3">
    <source>
        <dbReference type="SAM" id="Coils"/>
    </source>
</evidence>
<keyword evidence="6" id="KW-1185">Reference proteome</keyword>
<comment type="subcellular location">
    <subcellularLocation>
        <location evidence="1">Golgi apparatus</location>
    </subcellularLocation>
</comment>
<feature type="coiled-coil region" evidence="3">
    <location>
        <begin position="163"/>
        <end position="211"/>
    </location>
</feature>
<organism evidence="5 6">
    <name type="scientific">Paramuricea clavata</name>
    <name type="common">Red gorgonian</name>
    <name type="synonym">Violescent sea-whip</name>
    <dbReference type="NCBI Taxonomy" id="317549"/>
    <lineage>
        <taxon>Eukaryota</taxon>
        <taxon>Metazoa</taxon>
        <taxon>Cnidaria</taxon>
        <taxon>Anthozoa</taxon>
        <taxon>Octocorallia</taxon>
        <taxon>Malacalcyonacea</taxon>
        <taxon>Plexauridae</taxon>
        <taxon>Paramuricea</taxon>
    </lineage>
</organism>
<keyword evidence="3" id="KW-0175">Coiled coil</keyword>
<dbReference type="InterPro" id="IPR006953">
    <property type="entry name" value="Vesicle_Uso1_P115_head"/>
</dbReference>
<dbReference type="GO" id="GO:0000139">
    <property type="term" value="C:Golgi membrane"/>
    <property type="evidence" value="ECO:0007669"/>
    <property type="project" value="InterPro"/>
</dbReference>
<feature type="compositionally biased region" description="Polar residues" evidence="4">
    <location>
        <begin position="73"/>
        <end position="84"/>
    </location>
</feature>
<dbReference type="GO" id="GO:0005783">
    <property type="term" value="C:endoplasmic reticulum"/>
    <property type="evidence" value="ECO:0007669"/>
    <property type="project" value="TreeGrafter"/>
</dbReference>
<evidence type="ECO:0000313" key="5">
    <source>
        <dbReference type="EMBL" id="CAB4004025.1"/>
    </source>
</evidence>
<feature type="compositionally biased region" description="Acidic residues" evidence="4">
    <location>
        <begin position="332"/>
        <end position="354"/>
    </location>
</feature>
<feature type="region of interest" description="Disordered" evidence="4">
    <location>
        <begin position="329"/>
        <end position="512"/>
    </location>
</feature>
<gene>
    <name evidence="5" type="ORF">PACLA_8A045332</name>
</gene>
<feature type="compositionally biased region" description="Basic and acidic residues" evidence="4">
    <location>
        <begin position="464"/>
        <end position="480"/>
    </location>
</feature>
<dbReference type="Gene3D" id="1.10.287.1490">
    <property type="match status" value="1"/>
</dbReference>
<evidence type="ECO:0000256" key="4">
    <source>
        <dbReference type="SAM" id="MobiDB-lite"/>
    </source>
</evidence>
<dbReference type="PANTHER" id="PTHR10013:SF0">
    <property type="entry name" value="GENERAL VESICULAR TRANSPORT FACTOR P115"/>
    <property type="match status" value="1"/>
</dbReference>
<reference evidence="5" key="1">
    <citation type="submission" date="2020-04" db="EMBL/GenBank/DDBJ databases">
        <authorList>
            <person name="Alioto T."/>
            <person name="Alioto T."/>
            <person name="Gomez Garrido J."/>
        </authorList>
    </citation>
    <scope>NUCLEOTIDE SEQUENCE</scope>
    <source>
        <strain evidence="5">A484AB</strain>
    </source>
</reference>
<feature type="non-terminal residue" evidence="5">
    <location>
        <position position="1"/>
    </location>
</feature>
<dbReference type="Pfam" id="PF04871">
    <property type="entry name" value="Uso1_p115_C"/>
    <property type="match status" value="1"/>
</dbReference>
<dbReference type="InterPro" id="IPR006955">
    <property type="entry name" value="Uso1_p115_C"/>
</dbReference>
<proteinExistence type="predicted"/>
<dbReference type="GO" id="GO:0045056">
    <property type="term" value="P:transcytosis"/>
    <property type="evidence" value="ECO:0007669"/>
    <property type="project" value="TreeGrafter"/>
</dbReference>
<feature type="compositionally biased region" description="Basic and acidic residues" evidence="4">
    <location>
        <begin position="376"/>
        <end position="385"/>
    </location>
</feature>
<dbReference type="Proteomes" id="UP001152795">
    <property type="component" value="Unassembled WGS sequence"/>
</dbReference>
<accession>A0A6S7HDN9</accession>
<feature type="compositionally biased region" description="Basic and acidic residues" evidence="4">
    <location>
        <begin position="418"/>
        <end position="432"/>
    </location>
</feature>
<protein>
    <submittedName>
        <fullName evidence="5">General vesicular transport factor p115-like</fullName>
    </submittedName>
</protein>